<keyword evidence="2" id="KW-1185">Reference proteome</keyword>
<comment type="caution">
    <text evidence="1">The sequence shown here is derived from an EMBL/GenBank/DDBJ whole genome shotgun (WGS) entry which is preliminary data.</text>
</comment>
<evidence type="ECO:0000313" key="2">
    <source>
        <dbReference type="Proteomes" id="UP000029577"/>
    </source>
</evidence>
<dbReference type="STRING" id="642227.HA49_20940"/>
<gene>
    <name evidence="1" type="ORF">HA49_20940</name>
</gene>
<sequence length="82" mass="9236">MEDGQLLVFFCPLVFEPGNFRNLFILTFRSGGLILLSGAPVVEQGFVLTKFTDNRGHTDALIKSQNYIAKFWGMFLTQFLTG</sequence>
<name>A0A095V6F2_9GAMM</name>
<reference evidence="1" key="1">
    <citation type="submission" date="2014-12" db="EMBL/GenBank/DDBJ databases">
        <title>The draft genome of the Tatumella morbirosei type strain, LMG23360T isolated from pineapple rot.</title>
        <authorList>
            <person name="Smits T.H."/>
            <person name="Palmer M."/>
            <person name="Venter S.N."/>
            <person name="Duffy B."/>
            <person name="Steenkamp E.T."/>
            <person name="Chan W.Y."/>
            <person name="Coutinho T.A."/>
            <person name="Coetzee M.P."/>
            <person name="De Maayer P."/>
        </authorList>
    </citation>
    <scope>NUCLEOTIDE SEQUENCE [LARGE SCALE GENOMIC DNA]</scope>
    <source>
        <strain evidence="1">LMG 23360</strain>
    </source>
</reference>
<protein>
    <submittedName>
        <fullName evidence="1">Uncharacterized protein</fullName>
    </submittedName>
</protein>
<dbReference type="Proteomes" id="UP000029577">
    <property type="component" value="Unassembled WGS sequence"/>
</dbReference>
<accession>A0A095V6F2</accession>
<proteinExistence type="predicted"/>
<organism evidence="1 2">
    <name type="scientific">Tatumella morbirosei</name>
    <dbReference type="NCBI Taxonomy" id="642227"/>
    <lineage>
        <taxon>Bacteria</taxon>
        <taxon>Pseudomonadati</taxon>
        <taxon>Pseudomonadota</taxon>
        <taxon>Gammaproteobacteria</taxon>
        <taxon>Enterobacterales</taxon>
        <taxon>Erwiniaceae</taxon>
        <taxon>Tatumella</taxon>
    </lineage>
</organism>
<evidence type="ECO:0000313" key="1">
    <source>
        <dbReference type="EMBL" id="KGD70390.1"/>
    </source>
</evidence>
<dbReference type="EMBL" id="JPKR02000005">
    <property type="protein sequence ID" value="KGD70390.1"/>
    <property type="molecule type" value="Genomic_DNA"/>
</dbReference>
<dbReference type="AlphaFoldDB" id="A0A095V6F2"/>